<protein>
    <recommendedName>
        <fullName evidence="1">non-specific serine/threonine protein kinase</fullName>
        <ecNumber evidence="1">2.7.11.1</ecNumber>
    </recommendedName>
</protein>
<evidence type="ECO:0000256" key="8">
    <source>
        <dbReference type="ARBA" id="ARBA00048679"/>
    </source>
</evidence>
<evidence type="ECO:0000256" key="3">
    <source>
        <dbReference type="ARBA" id="ARBA00022679"/>
    </source>
</evidence>
<feature type="binding site" evidence="9">
    <location>
        <position position="37"/>
    </location>
    <ligand>
        <name>ATP</name>
        <dbReference type="ChEBI" id="CHEBI:30616"/>
    </ligand>
</feature>
<dbReference type="Proteomes" id="UP000187209">
    <property type="component" value="Unassembled WGS sequence"/>
</dbReference>
<name>A0A1R2BLK5_9CILI</name>
<feature type="domain" description="Protein kinase" evidence="12">
    <location>
        <begin position="7"/>
        <end position="263"/>
    </location>
</feature>
<dbReference type="InterPro" id="IPR000719">
    <property type="entry name" value="Prot_kinase_dom"/>
</dbReference>
<evidence type="ECO:0000256" key="9">
    <source>
        <dbReference type="PROSITE-ProRule" id="PRU10141"/>
    </source>
</evidence>
<dbReference type="Pfam" id="PF00069">
    <property type="entry name" value="Pkinase"/>
    <property type="match status" value="1"/>
</dbReference>
<dbReference type="InterPro" id="IPR051131">
    <property type="entry name" value="NEK_Ser/Thr_kinase_NIMA"/>
</dbReference>
<dbReference type="GO" id="GO:0005524">
    <property type="term" value="F:ATP binding"/>
    <property type="evidence" value="ECO:0007669"/>
    <property type="project" value="UniProtKB-UniRule"/>
</dbReference>
<evidence type="ECO:0000256" key="6">
    <source>
        <dbReference type="ARBA" id="ARBA00022840"/>
    </source>
</evidence>
<comment type="catalytic activity">
    <reaction evidence="7">
        <text>L-threonyl-[protein] + ATP = O-phospho-L-threonyl-[protein] + ADP + H(+)</text>
        <dbReference type="Rhea" id="RHEA:46608"/>
        <dbReference type="Rhea" id="RHEA-COMP:11060"/>
        <dbReference type="Rhea" id="RHEA-COMP:11605"/>
        <dbReference type="ChEBI" id="CHEBI:15378"/>
        <dbReference type="ChEBI" id="CHEBI:30013"/>
        <dbReference type="ChEBI" id="CHEBI:30616"/>
        <dbReference type="ChEBI" id="CHEBI:61977"/>
        <dbReference type="ChEBI" id="CHEBI:456216"/>
        <dbReference type="EC" id="2.7.11.1"/>
    </reaction>
</comment>
<dbReference type="GO" id="GO:0004674">
    <property type="term" value="F:protein serine/threonine kinase activity"/>
    <property type="evidence" value="ECO:0007669"/>
    <property type="project" value="UniProtKB-KW"/>
</dbReference>
<accession>A0A1R2BLK5</accession>
<dbReference type="PANTHER" id="PTHR44899:SF3">
    <property type="entry name" value="SERINE_THREONINE-PROTEIN KINASE NEK1"/>
    <property type="match status" value="1"/>
</dbReference>
<comment type="catalytic activity">
    <reaction evidence="8">
        <text>L-seryl-[protein] + ATP = O-phospho-L-seryl-[protein] + ADP + H(+)</text>
        <dbReference type="Rhea" id="RHEA:17989"/>
        <dbReference type="Rhea" id="RHEA-COMP:9863"/>
        <dbReference type="Rhea" id="RHEA-COMP:11604"/>
        <dbReference type="ChEBI" id="CHEBI:15378"/>
        <dbReference type="ChEBI" id="CHEBI:29999"/>
        <dbReference type="ChEBI" id="CHEBI:30616"/>
        <dbReference type="ChEBI" id="CHEBI:83421"/>
        <dbReference type="ChEBI" id="CHEBI:456216"/>
        <dbReference type="EC" id="2.7.11.1"/>
    </reaction>
</comment>
<proteinExistence type="inferred from homology"/>
<dbReference type="CDD" id="cd08215">
    <property type="entry name" value="STKc_Nek"/>
    <property type="match status" value="1"/>
</dbReference>
<feature type="compositionally biased region" description="Acidic residues" evidence="11">
    <location>
        <begin position="365"/>
        <end position="389"/>
    </location>
</feature>
<reference evidence="13 14" key="1">
    <citation type="submission" date="2016-11" db="EMBL/GenBank/DDBJ databases">
        <title>The macronuclear genome of Stentor coeruleus: a giant cell with tiny introns.</title>
        <authorList>
            <person name="Slabodnick M."/>
            <person name="Ruby J.G."/>
            <person name="Reiff S.B."/>
            <person name="Swart E.C."/>
            <person name="Gosai S."/>
            <person name="Prabakaran S."/>
            <person name="Witkowska E."/>
            <person name="Larue G.E."/>
            <person name="Fisher S."/>
            <person name="Freeman R.M."/>
            <person name="Gunawardena J."/>
            <person name="Chu W."/>
            <person name="Stover N.A."/>
            <person name="Gregory B.D."/>
            <person name="Nowacki M."/>
            <person name="Derisi J."/>
            <person name="Roy S.W."/>
            <person name="Marshall W.F."/>
            <person name="Sood P."/>
        </authorList>
    </citation>
    <scope>NUCLEOTIDE SEQUENCE [LARGE SCALE GENOMIC DNA]</scope>
    <source>
        <strain evidence="13">WM001</strain>
    </source>
</reference>
<keyword evidence="5" id="KW-0418">Kinase</keyword>
<dbReference type="EC" id="2.7.11.1" evidence="1"/>
<feature type="region of interest" description="Disordered" evidence="11">
    <location>
        <begin position="357"/>
        <end position="408"/>
    </location>
</feature>
<dbReference type="PROSITE" id="PS00108">
    <property type="entry name" value="PROTEIN_KINASE_ST"/>
    <property type="match status" value="1"/>
</dbReference>
<evidence type="ECO:0000313" key="14">
    <source>
        <dbReference type="Proteomes" id="UP000187209"/>
    </source>
</evidence>
<feature type="compositionally biased region" description="Basic and acidic residues" evidence="11">
    <location>
        <begin position="390"/>
        <end position="408"/>
    </location>
</feature>
<dbReference type="InterPro" id="IPR011009">
    <property type="entry name" value="Kinase-like_dom_sf"/>
</dbReference>
<dbReference type="AlphaFoldDB" id="A0A1R2BLK5"/>
<evidence type="ECO:0000313" key="13">
    <source>
        <dbReference type="EMBL" id="OMJ77604.1"/>
    </source>
</evidence>
<dbReference type="SUPFAM" id="SSF56112">
    <property type="entry name" value="Protein kinase-like (PK-like)"/>
    <property type="match status" value="1"/>
</dbReference>
<keyword evidence="14" id="KW-1185">Reference proteome</keyword>
<dbReference type="Gene3D" id="1.10.510.10">
    <property type="entry name" value="Transferase(Phosphotransferase) domain 1"/>
    <property type="match status" value="1"/>
</dbReference>
<evidence type="ECO:0000256" key="1">
    <source>
        <dbReference type="ARBA" id="ARBA00012513"/>
    </source>
</evidence>
<dbReference type="InterPro" id="IPR008271">
    <property type="entry name" value="Ser/Thr_kinase_AS"/>
</dbReference>
<dbReference type="EMBL" id="MPUH01000566">
    <property type="protein sequence ID" value="OMJ77604.1"/>
    <property type="molecule type" value="Genomic_DNA"/>
</dbReference>
<keyword evidence="2 10" id="KW-0723">Serine/threonine-protein kinase</keyword>
<keyword evidence="6 9" id="KW-0067">ATP-binding</keyword>
<organism evidence="13 14">
    <name type="scientific">Stentor coeruleus</name>
    <dbReference type="NCBI Taxonomy" id="5963"/>
    <lineage>
        <taxon>Eukaryota</taxon>
        <taxon>Sar</taxon>
        <taxon>Alveolata</taxon>
        <taxon>Ciliophora</taxon>
        <taxon>Postciliodesmatophora</taxon>
        <taxon>Heterotrichea</taxon>
        <taxon>Heterotrichida</taxon>
        <taxon>Stentoridae</taxon>
        <taxon>Stentor</taxon>
    </lineage>
</organism>
<evidence type="ECO:0000256" key="10">
    <source>
        <dbReference type="RuleBase" id="RU000304"/>
    </source>
</evidence>
<dbReference type="PROSITE" id="PS50011">
    <property type="entry name" value="PROTEIN_KINASE_DOM"/>
    <property type="match status" value="1"/>
</dbReference>
<evidence type="ECO:0000256" key="2">
    <source>
        <dbReference type="ARBA" id="ARBA00022527"/>
    </source>
</evidence>
<keyword evidence="3" id="KW-0808">Transferase</keyword>
<evidence type="ECO:0000259" key="12">
    <source>
        <dbReference type="PROSITE" id="PS50011"/>
    </source>
</evidence>
<keyword evidence="4 9" id="KW-0547">Nucleotide-binding</keyword>
<comment type="similarity">
    <text evidence="10">Belongs to the protein kinase superfamily.</text>
</comment>
<evidence type="ECO:0000256" key="11">
    <source>
        <dbReference type="SAM" id="MobiDB-lite"/>
    </source>
</evidence>
<dbReference type="SMART" id="SM00220">
    <property type="entry name" value="S_TKc"/>
    <property type="match status" value="1"/>
</dbReference>
<dbReference type="OrthoDB" id="248923at2759"/>
<dbReference type="PROSITE" id="PS00107">
    <property type="entry name" value="PROTEIN_KINASE_ATP"/>
    <property type="match status" value="1"/>
</dbReference>
<gene>
    <name evidence="13" type="ORF">SteCoe_22773</name>
</gene>
<dbReference type="InterPro" id="IPR017441">
    <property type="entry name" value="Protein_kinase_ATP_BS"/>
</dbReference>
<dbReference type="PANTHER" id="PTHR44899">
    <property type="entry name" value="CAMK FAMILY PROTEIN KINASE"/>
    <property type="match status" value="1"/>
</dbReference>
<evidence type="ECO:0000256" key="5">
    <source>
        <dbReference type="ARBA" id="ARBA00022777"/>
    </source>
</evidence>
<comment type="caution">
    <text evidence="13">The sequence shown here is derived from an EMBL/GenBank/DDBJ whole genome shotgun (WGS) entry which is preliminary data.</text>
</comment>
<sequence length="419" mass="48145">MDYKKFYKEKGVIGRGNFGVASIVVEKSTGIEYVAKKITQVSLNEYELKQCQLEAKLLESLDHEHIVKYKETFSEPGLMIIIMEYCRGGDLSQLIRTHIQCRSYFPEAQIREWMLQLLSALQYLDSKYIIHRDIKSSNIYLTETGKLKLGDFGIAKVLSSTSDVAKTLVGTPYYLSPEVCENRPYCRKSDIWSLGVLFYELTALRHPFAGTSFLALVMNILKETPPEMPGNYSNEMKQIIITMLTKDMKIRPSAKDILKMKYFTKDEDNDDYFNEEDYEVSVSEESNSEEIKSFVNTDMLGVSGINPLDLVNTENFGNSDVSNDFNYEFIPTFTPDVQIDGGNTFLSSIAMKKNDKVCDKGKKDDDEDEYEDDFDSESSSDQPYDDDFDEANHQFVDDGRKLKDERNEGFRVREKGKMY</sequence>
<evidence type="ECO:0000256" key="4">
    <source>
        <dbReference type="ARBA" id="ARBA00022741"/>
    </source>
</evidence>
<evidence type="ECO:0000256" key="7">
    <source>
        <dbReference type="ARBA" id="ARBA00047899"/>
    </source>
</evidence>